<organism evidence="20">
    <name type="scientific">Aposthonia japonica</name>
    <dbReference type="NCBI Taxonomy" id="911381"/>
    <lineage>
        <taxon>Eukaryota</taxon>
        <taxon>Metazoa</taxon>
        <taxon>Ecdysozoa</taxon>
        <taxon>Arthropoda</taxon>
        <taxon>Hexapoda</taxon>
        <taxon>Insecta</taxon>
        <taxon>Pterygota</taxon>
        <taxon>Neoptera</taxon>
        <taxon>Polyneoptera</taxon>
        <taxon>Embioptera</taxon>
        <taxon>Oligotomidae</taxon>
        <taxon>Aposthonia</taxon>
    </lineage>
</organism>
<evidence type="ECO:0000256" key="7">
    <source>
        <dbReference type="ARBA" id="ARBA00022660"/>
    </source>
</evidence>
<keyword evidence="8 18" id="KW-0812">Transmembrane</keyword>
<evidence type="ECO:0000259" key="19">
    <source>
        <dbReference type="Pfam" id="PF00361"/>
    </source>
</evidence>
<feature type="transmembrane region" description="Helical" evidence="18">
    <location>
        <begin position="190"/>
        <end position="210"/>
    </location>
</feature>
<evidence type="ECO:0000256" key="10">
    <source>
        <dbReference type="ARBA" id="ARBA00022967"/>
    </source>
</evidence>
<dbReference type="GO" id="GO:0006120">
    <property type="term" value="P:mitochondrial electron transport, NADH to ubiquinone"/>
    <property type="evidence" value="ECO:0007669"/>
    <property type="project" value="InterPro"/>
</dbReference>
<evidence type="ECO:0000256" key="14">
    <source>
        <dbReference type="ARBA" id="ARBA00023075"/>
    </source>
</evidence>
<feature type="transmembrane region" description="Helical" evidence="18">
    <location>
        <begin position="59"/>
        <end position="80"/>
    </location>
</feature>
<dbReference type="GO" id="GO:0008137">
    <property type="term" value="F:NADH dehydrogenase (ubiquinone) activity"/>
    <property type="evidence" value="ECO:0007669"/>
    <property type="project" value="UniProtKB-EC"/>
</dbReference>
<keyword evidence="16 18" id="KW-0472">Membrane</keyword>
<keyword evidence="9 18" id="KW-0999">Mitochondrion inner membrane</keyword>
<keyword evidence="6" id="KW-0813">Transport</keyword>
<keyword evidence="13 18" id="KW-0520">NAD</keyword>
<evidence type="ECO:0000256" key="8">
    <source>
        <dbReference type="ARBA" id="ARBA00022692"/>
    </source>
</evidence>
<evidence type="ECO:0000256" key="3">
    <source>
        <dbReference type="ARBA" id="ARBA00007012"/>
    </source>
</evidence>
<gene>
    <name evidence="20" type="primary">ND2</name>
</gene>
<dbReference type="GO" id="GO:0005743">
    <property type="term" value="C:mitochondrial inner membrane"/>
    <property type="evidence" value="ECO:0007669"/>
    <property type="project" value="UniProtKB-SubCell"/>
</dbReference>
<evidence type="ECO:0000256" key="9">
    <source>
        <dbReference type="ARBA" id="ARBA00022792"/>
    </source>
</evidence>
<evidence type="ECO:0000313" key="20">
    <source>
        <dbReference type="EMBL" id="BAL70370.1"/>
    </source>
</evidence>
<keyword evidence="11 18" id="KW-0249">Electron transport</keyword>
<evidence type="ECO:0000256" key="1">
    <source>
        <dbReference type="ARBA" id="ARBA00003257"/>
    </source>
</evidence>
<protein>
    <recommendedName>
        <fullName evidence="5 18">NADH-ubiquinone oxidoreductase chain 2</fullName>
        <ecNumber evidence="4 18">7.1.1.2</ecNumber>
    </recommendedName>
</protein>
<feature type="transmembrane region" description="Helical" evidence="18">
    <location>
        <begin position="256"/>
        <end position="278"/>
    </location>
</feature>
<dbReference type="InterPro" id="IPR003917">
    <property type="entry name" value="NADH_UbQ_OxRdtase_chain2"/>
</dbReference>
<dbReference type="InterPro" id="IPR001750">
    <property type="entry name" value="ND/Mrp_TM"/>
</dbReference>
<geneLocation type="mitochondrion" evidence="20"/>
<evidence type="ECO:0000256" key="6">
    <source>
        <dbReference type="ARBA" id="ARBA00022448"/>
    </source>
</evidence>
<dbReference type="PANTHER" id="PTHR46552">
    <property type="entry name" value="NADH-UBIQUINONE OXIDOREDUCTASE CHAIN 2"/>
    <property type="match status" value="1"/>
</dbReference>
<comment type="catalytic activity">
    <reaction evidence="17 18">
        <text>a ubiquinone + NADH + 5 H(+)(in) = a ubiquinol + NAD(+) + 4 H(+)(out)</text>
        <dbReference type="Rhea" id="RHEA:29091"/>
        <dbReference type="Rhea" id="RHEA-COMP:9565"/>
        <dbReference type="Rhea" id="RHEA-COMP:9566"/>
        <dbReference type="ChEBI" id="CHEBI:15378"/>
        <dbReference type="ChEBI" id="CHEBI:16389"/>
        <dbReference type="ChEBI" id="CHEBI:17976"/>
        <dbReference type="ChEBI" id="CHEBI:57540"/>
        <dbReference type="ChEBI" id="CHEBI:57945"/>
        <dbReference type="EC" id="7.1.1.2"/>
    </reaction>
</comment>
<evidence type="ECO:0000256" key="17">
    <source>
        <dbReference type="ARBA" id="ARBA00049551"/>
    </source>
</evidence>
<feature type="transmembrane region" description="Helical" evidence="18">
    <location>
        <begin position="134"/>
        <end position="152"/>
    </location>
</feature>
<dbReference type="PRINTS" id="PR01436">
    <property type="entry name" value="NADHDHGNASE2"/>
</dbReference>
<dbReference type="AlphaFoldDB" id="H7CD23"/>
<dbReference type="EC" id="7.1.1.2" evidence="4 18"/>
<dbReference type="EMBL" id="AB639034">
    <property type="protein sequence ID" value="BAL70370.1"/>
    <property type="molecule type" value="Genomic_DNA"/>
</dbReference>
<evidence type="ECO:0000256" key="4">
    <source>
        <dbReference type="ARBA" id="ARBA00012944"/>
    </source>
</evidence>
<keyword evidence="10 18" id="KW-1278">Translocase</keyword>
<keyword evidence="14 18" id="KW-0830">Ubiquinone</keyword>
<feature type="transmembrane region" description="Helical" evidence="18">
    <location>
        <begin position="100"/>
        <end position="122"/>
    </location>
</feature>
<sequence length="322" mass="37610">MFNPNYIMFSTILIISTISVTAANSWFNIWMMLEINLMSFIPMISKKSSYNSTETSIKYFLIQALSSSIMLFLIMNFQMLQTFTYIILIPIMMKLGSPPFHFWFTNVMEGLSWTNCFILMTWQKMAPISITTFYNNKLLVIMISISAIMVGSMGGLNQTSIRKLLTFSSINHLGWMMTINIFNEQVWMKYFIIYMIMNMSLIMILNKYIYNMKQIFLKLNPTLSMTFTLNLLSLSGLPPLLGFLPKWISMQLLTYMNLLPLSTTMIMFSLPMLFYYFYLMYNNLSIFFLSNSWKSSQSSLNISMIISLTIILMLPMLTPLWI</sequence>
<evidence type="ECO:0000256" key="12">
    <source>
        <dbReference type="ARBA" id="ARBA00022989"/>
    </source>
</evidence>
<comment type="function">
    <text evidence="1">Core subunit of the mitochondrial membrane respiratory chain NADH dehydrogenase (Complex I) that is believed to belong to the minimal assembly required for catalysis. Complex I functions in the transfer of electrons from NADH to the respiratory chain. The immediate electron acceptor for the enzyme is believed to be ubiquinone.</text>
</comment>
<evidence type="ECO:0000256" key="15">
    <source>
        <dbReference type="ARBA" id="ARBA00023128"/>
    </source>
</evidence>
<evidence type="ECO:0000256" key="5">
    <source>
        <dbReference type="ARBA" id="ARBA00021008"/>
    </source>
</evidence>
<dbReference type="Pfam" id="PF00361">
    <property type="entry name" value="Proton_antipo_M"/>
    <property type="match status" value="1"/>
</dbReference>
<accession>H7CD23</accession>
<reference evidence="20" key="1">
    <citation type="journal article" date="2012" name="Genome">
        <title>Novel gene rearrangements in the mitochondrial genome of a webspinner, Aposthonia japonica (Insecta: Embioptera).</title>
        <authorList>
            <person name="Komoto N."/>
            <person name="Yukuhiro K."/>
            <person name="Tomita S."/>
        </authorList>
    </citation>
    <scope>NUCLEOTIDE SEQUENCE</scope>
</reference>
<evidence type="ECO:0000256" key="2">
    <source>
        <dbReference type="ARBA" id="ARBA00004448"/>
    </source>
</evidence>
<evidence type="ECO:0000256" key="18">
    <source>
        <dbReference type="RuleBase" id="RU003403"/>
    </source>
</evidence>
<comment type="subcellular location">
    <subcellularLocation>
        <location evidence="2 18">Mitochondrion inner membrane</location>
        <topology evidence="2 18">Multi-pass membrane protein</topology>
    </subcellularLocation>
</comment>
<name>H7CD23_9NEOP</name>
<feature type="transmembrane region" description="Helical" evidence="18">
    <location>
        <begin position="164"/>
        <end position="183"/>
    </location>
</feature>
<proteinExistence type="inferred from homology"/>
<evidence type="ECO:0000256" key="13">
    <source>
        <dbReference type="ARBA" id="ARBA00023027"/>
    </source>
</evidence>
<feature type="transmembrane region" description="Helical" evidence="18">
    <location>
        <begin position="298"/>
        <end position="321"/>
    </location>
</feature>
<feature type="domain" description="NADH:quinone oxidoreductase/Mrp antiporter transmembrane" evidence="19">
    <location>
        <begin position="76"/>
        <end position="264"/>
    </location>
</feature>
<dbReference type="PANTHER" id="PTHR46552:SF1">
    <property type="entry name" value="NADH-UBIQUINONE OXIDOREDUCTASE CHAIN 2"/>
    <property type="match status" value="1"/>
</dbReference>
<keyword evidence="7 18" id="KW-0679">Respiratory chain</keyword>
<evidence type="ECO:0000256" key="16">
    <source>
        <dbReference type="ARBA" id="ARBA00023136"/>
    </source>
</evidence>
<dbReference type="InterPro" id="IPR050175">
    <property type="entry name" value="Complex_I_Subunit_2"/>
</dbReference>
<keyword evidence="15 18" id="KW-0496">Mitochondrion</keyword>
<evidence type="ECO:0000256" key="11">
    <source>
        <dbReference type="ARBA" id="ARBA00022982"/>
    </source>
</evidence>
<feature type="transmembrane region" description="Helical" evidence="18">
    <location>
        <begin position="6"/>
        <end position="38"/>
    </location>
</feature>
<comment type="function">
    <text evidence="18">Core subunit of the mitochondrial membrane respiratory chain NADH dehydrogenase (Complex I) which catalyzes electron transfer from NADH through the respiratory chain, using ubiquinone as an electron acceptor. Essential for the catalytic activity and assembly of complex I.</text>
</comment>
<feature type="transmembrane region" description="Helical" evidence="18">
    <location>
        <begin position="222"/>
        <end position="244"/>
    </location>
</feature>
<keyword evidence="12 18" id="KW-1133">Transmembrane helix</keyword>
<comment type="similarity">
    <text evidence="3 18">Belongs to the complex I subunit 2 family.</text>
</comment>